<dbReference type="Proteomes" id="UP001500751">
    <property type="component" value="Unassembled WGS sequence"/>
</dbReference>
<reference evidence="2 3" key="1">
    <citation type="journal article" date="2019" name="Int. J. Syst. Evol. Microbiol.">
        <title>The Global Catalogue of Microorganisms (GCM) 10K type strain sequencing project: providing services to taxonomists for standard genome sequencing and annotation.</title>
        <authorList>
            <consortium name="The Broad Institute Genomics Platform"/>
            <consortium name="The Broad Institute Genome Sequencing Center for Infectious Disease"/>
            <person name="Wu L."/>
            <person name="Ma J."/>
        </authorList>
    </citation>
    <scope>NUCLEOTIDE SEQUENCE [LARGE SCALE GENOMIC DNA]</scope>
    <source>
        <strain evidence="2 3">JCM 16014</strain>
    </source>
</reference>
<comment type="caution">
    <text evidence="2">The sequence shown here is derived from an EMBL/GenBank/DDBJ whole genome shotgun (WGS) entry which is preliminary data.</text>
</comment>
<dbReference type="RefSeq" id="WP_344668893.1">
    <property type="nucleotide sequence ID" value="NZ_BAAAQN010000041.1"/>
</dbReference>
<dbReference type="InterPro" id="IPR027575">
    <property type="entry name" value="LD_lanti_pre"/>
</dbReference>
<proteinExistence type="predicted"/>
<accession>A0ABN2V1V3</accession>
<protein>
    <recommendedName>
        <fullName evidence="4">FxLD family lantipeptide</fullName>
    </recommendedName>
</protein>
<sequence>MSDAQFSGSATALAERPGTTTPETDNLADFEKEFDIDLRVVVTHGHIMGDCDTSDGCGSTCSGSDSSCNSFTDNPG</sequence>
<organism evidence="2 3">
    <name type="scientific">Catenulispora yoronensis</name>
    <dbReference type="NCBI Taxonomy" id="450799"/>
    <lineage>
        <taxon>Bacteria</taxon>
        <taxon>Bacillati</taxon>
        <taxon>Actinomycetota</taxon>
        <taxon>Actinomycetes</taxon>
        <taxon>Catenulisporales</taxon>
        <taxon>Catenulisporaceae</taxon>
        <taxon>Catenulispora</taxon>
    </lineage>
</organism>
<keyword evidence="3" id="KW-1185">Reference proteome</keyword>
<gene>
    <name evidence="2" type="ORF">GCM10009839_58550</name>
</gene>
<evidence type="ECO:0000256" key="1">
    <source>
        <dbReference type="SAM" id="MobiDB-lite"/>
    </source>
</evidence>
<evidence type="ECO:0008006" key="4">
    <source>
        <dbReference type="Google" id="ProtNLM"/>
    </source>
</evidence>
<evidence type="ECO:0000313" key="2">
    <source>
        <dbReference type="EMBL" id="GAA2046481.1"/>
    </source>
</evidence>
<dbReference type="NCBIfam" id="TIGR04363">
    <property type="entry name" value="LD_lanti_pre"/>
    <property type="match status" value="1"/>
</dbReference>
<name>A0ABN2V1V3_9ACTN</name>
<feature type="compositionally biased region" description="Polar residues" evidence="1">
    <location>
        <begin position="1"/>
        <end position="10"/>
    </location>
</feature>
<feature type="region of interest" description="Disordered" evidence="1">
    <location>
        <begin position="1"/>
        <end position="27"/>
    </location>
</feature>
<dbReference type="EMBL" id="BAAAQN010000041">
    <property type="protein sequence ID" value="GAA2046481.1"/>
    <property type="molecule type" value="Genomic_DNA"/>
</dbReference>
<evidence type="ECO:0000313" key="3">
    <source>
        <dbReference type="Proteomes" id="UP001500751"/>
    </source>
</evidence>